<protein>
    <submittedName>
        <fullName evidence="1">Uncharacterized protein</fullName>
    </submittedName>
</protein>
<evidence type="ECO:0000313" key="2">
    <source>
        <dbReference type="Proteomes" id="UP000054776"/>
    </source>
</evidence>
<name>A0A0V1B4P6_TRISP</name>
<accession>A0A0V1B4P6</accession>
<dbReference type="InParanoid" id="A0A0V1B4P6"/>
<dbReference type="AlphaFoldDB" id="A0A0V1B4P6"/>
<evidence type="ECO:0000313" key="1">
    <source>
        <dbReference type="EMBL" id="KRY31869.1"/>
    </source>
</evidence>
<dbReference type="Proteomes" id="UP000054776">
    <property type="component" value="Unassembled WGS sequence"/>
</dbReference>
<keyword evidence="2" id="KW-1185">Reference proteome</keyword>
<proteinExistence type="predicted"/>
<organism evidence="1 2">
    <name type="scientific">Trichinella spiralis</name>
    <name type="common">Trichina worm</name>
    <dbReference type="NCBI Taxonomy" id="6334"/>
    <lineage>
        <taxon>Eukaryota</taxon>
        <taxon>Metazoa</taxon>
        <taxon>Ecdysozoa</taxon>
        <taxon>Nematoda</taxon>
        <taxon>Enoplea</taxon>
        <taxon>Dorylaimia</taxon>
        <taxon>Trichinellida</taxon>
        <taxon>Trichinellidae</taxon>
        <taxon>Trichinella</taxon>
    </lineage>
</organism>
<comment type="caution">
    <text evidence="1">The sequence shown here is derived from an EMBL/GenBank/DDBJ whole genome shotgun (WGS) entry which is preliminary data.</text>
</comment>
<dbReference type="EMBL" id="JYDH01000109">
    <property type="protein sequence ID" value="KRY31869.1"/>
    <property type="molecule type" value="Genomic_DNA"/>
</dbReference>
<reference evidence="1 2" key="1">
    <citation type="submission" date="2015-01" db="EMBL/GenBank/DDBJ databases">
        <title>Evolution of Trichinella species and genotypes.</title>
        <authorList>
            <person name="Korhonen P.K."/>
            <person name="Edoardo P."/>
            <person name="Giuseppe L.R."/>
            <person name="Gasser R.B."/>
        </authorList>
    </citation>
    <scope>NUCLEOTIDE SEQUENCE [LARGE SCALE GENOMIC DNA]</scope>
    <source>
        <strain evidence="1">ISS3</strain>
    </source>
</reference>
<sequence>MASAKKSLHLINPEKLSRRLHILKRQCIAPAVIHVNKQKKMTFILSSTFILSANNHYYYIWPGIRCLALMLMLLKNIFETDIPVFYCVLNDSLITDIVSCKRLDGHKK</sequence>
<gene>
    <name evidence="1" type="ORF">T01_8281</name>
</gene>